<keyword evidence="2" id="KW-0175">Coiled coil</keyword>
<keyword evidence="4" id="KW-1185">Reference proteome</keyword>
<dbReference type="InterPro" id="IPR007157">
    <property type="entry name" value="PspA_VIPP1"/>
</dbReference>
<evidence type="ECO:0008006" key="5">
    <source>
        <dbReference type="Google" id="ProtNLM"/>
    </source>
</evidence>
<evidence type="ECO:0000256" key="1">
    <source>
        <dbReference type="ARBA" id="ARBA00043985"/>
    </source>
</evidence>
<protein>
    <recommendedName>
        <fullName evidence="5">Phage-shock protein</fullName>
    </recommendedName>
</protein>
<accession>A0A0A0JSQ4</accession>
<sequence length="239" mass="26318">MTQKTSILGRISQLAKANINSILDRAEDPEKMLNQLVTDFTNSIAEAEEAVAQTIANTRMAEEDLRIDREAAQEWGRKAAAASSKADDLRNAGDTAGADKFDGLAKVALTRQIGYEREVTEAEPRIEQQFATVEQLKNGLTVMRTKLEDLKNRRSQLIARSRSAEAQAQVQQSMSAIDVMDPTSELSRFEDRIRSQEAMVQGRAEAQATTLEDQFAELDDSADDAEVQARLAALKNSSA</sequence>
<evidence type="ECO:0000256" key="2">
    <source>
        <dbReference type="SAM" id="Coils"/>
    </source>
</evidence>
<gene>
    <name evidence="3" type="ORF">N801_08425</name>
</gene>
<dbReference type="Pfam" id="PF04012">
    <property type="entry name" value="PspA_IM30"/>
    <property type="match status" value="1"/>
</dbReference>
<comment type="caution">
    <text evidence="3">The sequence shown here is derived from an EMBL/GenBank/DDBJ whole genome shotgun (WGS) entry which is preliminary data.</text>
</comment>
<dbReference type="PANTHER" id="PTHR31088:SF6">
    <property type="entry name" value="PHAGE SHOCK PROTEIN A"/>
    <property type="match status" value="1"/>
</dbReference>
<evidence type="ECO:0000313" key="4">
    <source>
        <dbReference type="Proteomes" id="UP000030013"/>
    </source>
</evidence>
<dbReference type="EMBL" id="AVPL01000041">
    <property type="protein sequence ID" value="KGN40445.1"/>
    <property type="molecule type" value="Genomic_DNA"/>
</dbReference>
<dbReference type="RefSeq" id="WP_035938816.1">
    <property type="nucleotide sequence ID" value="NZ_AVPL01000041.1"/>
</dbReference>
<dbReference type="STRING" id="1385519.N801_08425"/>
<dbReference type="eggNOG" id="COG1842">
    <property type="taxonomic scope" value="Bacteria"/>
</dbReference>
<comment type="similarity">
    <text evidence="1">Belongs to the PspA/Vipp/IM30 family.</text>
</comment>
<dbReference type="OrthoDB" id="9779630at2"/>
<name>A0A0A0JSQ4_9MICO</name>
<dbReference type="Proteomes" id="UP000030013">
    <property type="component" value="Unassembled WGS sequence"/>
</dbReference>
<proteinExistence type="inferred from homology"/>
<feature type="coiled-coil region" evidence="2">
    <location>
        <begin position="133"/>
        <end position="167"/>
    </location>
</feature>
<evidence type="ECO:0000313" key="3">
    <source>
        <dbReference type="EMBL" id="KGN40445.1"/>
    </source>
</evidence>
<organism evidence="3 4">
    <name type="scientific">Knoellia aerolata DSM 18566</name>
    <dbReference type="NCBI Taxonomy" id="1385519"/>
    <lineage>
        <taxon>Bacteria</taxon>
        <taxon>Bacillati</taxon>
        <taxon>Actinomycetota</taxon>
        <taxon>Actinomycetes</taxon>
        <taxon>Micrococcales</taxon>
        <taxon>Intrasporangiaceae</taxon>
        <taxon>Knoellia</taxon>
    </lineage>
</organism>
<dbReference type="PANTHER" id="PTHR31088">
    <property type="entry name" value="MEMBRANE-ASSOCIATED PROTEIN VIPP1, CHLOROPLASTIC"/>
    <property type="match status" value="1"/>
</dbReference>
<reference evidence="3 4" key="1">
    <citation type="submission" date="2013-08" db="EMBL/GenBank/DDBJ databases">
        <title>The genome sequence of Knoellia aerolata.</title>
        <authorList>
            <person name="Zhu W."/>
            <person name="Wang G."/>
        </authorList>
    </citation>
    <scope>NUCLEOTIDE SEQUENCE [LARGE SCALE GENOMIC DNA]</scope>
    <source>
        <strain evidence="3 4">DSM 18566</strain>
    </source>
</reference>
<dbReference type="AlphaFoldDB" id="A0A0A0JSQ4"/>